<protein>
    <submittedName>
        <fullName evidence="3">Uncharacterized protein</fullName>
    </submittedName>
</protein>
<feature type="compositionally biased region" description="Basic and acidic residues" evidence="1">
    <location>
        <begin position="42"/>
        <end position="58"/>
    </location>
</feature>
<dbReference type="EMBL" id="LRPN01000018">
    <property type="protein sequence ID" value="KWZ85240.1"/>
    <property type="molecule type" value="Genomic_DNA"/>
</dbReference>
<dbReference type="InterPro" id="IPR036514">
    <property type="entry name" value="SGNH_hydro_sf"/>
</dbReference>
<accession>A0A133L121</accession>
<keyword evidence="2" id="KW-0472">Membrane</keyword>
<sequence length="270" mass="30337">MKIFTAILSAVVVIAVLVVGHLYWGYKTDPSRFKPDSVAVKAEKTKAEPTTGKKRDVNKTGQPETSLVAYTKNWPKKARADFENALSKKRAYKIAIVGSDAMGANTHGWGPQLKQALNDTYGSHVSVSLFSYHLNSDEFIREGKYKDVAHFKPDLILFEPFILINNGAVAMDNQLDDIKTAAAAWDDAVLMIQPSYPLYKAANYPAQVKELASYAKKEGYTYLDHWKNWPDPDSDAFKSYVTFQNGEQTAPSNKGTKAWYDYLRKFFIAE</sequence>
<feature type="region of interest" description="Disordered" evidence="1">
    <location>
        <begin position="42"/>
        <end position="61"/>
    </location>
</feature>
<dbReference type="SUPFAM" id="SSF52266">
    <property type="entry name" value="SGNH hydrolase"/>
    <property type="match status" value="1"/>
</dbReference>
<dbReference type="PATRIC" id="fig|1398.22.peg.530"/>
<name>A0A133L121_HEYCO</name>
<keyword evidence="2" id="KW-0812">Transmembrane</keyword>
<gene>
    <name evidence="3" type="ORF">HMPREF3213_00534</name>
</gene>
<evidence type="ECO:0000313" key="3">
    <source>
        <dbReference type="EMBL" id="KWZ85240.1"/>
    </source>
</evidence>
<dbReference type="RefSeq" id="WP_017550936.1">
    <property type="nucleotide sequence ID" value="NZ_CP058594.1"/>
</dbReference>
<dbReference type="Gene3D" id="3.40.50.1110">
    <property type="entry name" value="SGNH hydrolase"/>
    <property type="match status" value="1"/>
</dbReference>
<keyword evidence="2" id="KW-1133">Transmembrane helix</keyword>
<comment type="caution">
    <text evidence="3">The sequence shown here is derived from an EMBL/GenBank/DDBJ whole genome shotgun (WGS) entry which is preliminary data.</text>
</comment>
<evidence type="ECO:0000256" key="2">
    <source>
        <dbReference type="SAM" id="Phobius"/>
    </source>
</evidence>
<feature type="transmembrane region" description="Helical" evidence="2">
    <location>
        <begin position="6"/>
        <end position="24"/>
    </location>
</feature>
<dbReference type="Proteomes" id="UP000070376">
    <property type="component" value="Unassembled WGS sequence"/>
</dbReference>
<organism evidence="3 4">
    <name type="scientific">Heyndrickxia coagulans</name>
    <name type="common">Weizmannia coagulans</name>
    <dbReference type="NCBI Taxonomy" id="1398"/>
    <lineage>
        <taxon>Bacteria</taxon>
        <taxon>Bacillati</taxon>
        <taxon>Bacillota</taxon>
        <taxon>Bacilli</taxon>
        <taxon>Bacillales</taxon>
        <taxon>Bacillaceae</taxon>
        <taxon>Heyndrickxia</taxon>
    </lineage>
</organism>
<evidence type="ECO:0000313" key="4">
    <source>
        <dbReference type="Proteomes" id="UP000070376"/>
    </source>
</evidence>
<dbReference type="AlphaFoldDB" id="A0A133L121"/>
<reference evidence="4" key="1">
    <citation type="submission" date="2016-01" db="EMBL/GenBank/DDBJ databases">
        <authorList>
            <person name="Mitreva M."/>
            <person name="Pepin K.H."/>
            <person name="Mihindukulasuriya K.A."/>
            <person name="Fulton R."/>
            <person name="Fronick C."/>
            <person name="O'Laughlin M."/>
            <person name="Miner T."/>
            <person name="Herter B."/>
            <person name="Rosa B.A."/>
            <person name="Cordes M."/>
            <person name="Tomlinson C."/>
            <person name="Wollam A."/>
            <person name="Palsikar V.B."/>
            <person name="Mardis E.R."/>
            <person name="Wilson R.K."/>
        </authorList>
    </citation>
    <scope>NUCLEOTIDE SEQUENCE [LARGE SCALE GENOMIC DNA]</scope>
    <source>
        <strain evidence="4">GED7749B</strain>
    </source>
</reference>
<proteinExistence type="predicted"/>
<evidence type="ECO:0000256" key="1">
    <source>
        <dbReference type="SAM" id="MobiDB-lite"/>
    </source>
</evidence>